<dbReference type="Proteomes" id="UP000326757">
    <property type="component" value="Unassembled WGS sequence"/>
</dbReference>
<comment type="caution">
    <text evidence="2">The sequence shown here is derived from an EMBL/GenBank/DDBJ whole genome shotgun (WGS) entry which is preliminary data.</text>
</comment>
<organism evidence="2 3">
    <name type="scientific">Monilinia laxa</name>
    <name type="common">Brown rot fungus</name>
    <name type="synonym">Sclerotinia laxa</name>
    <dbReference type="NCBI Taxonomy" id="61186"/>
    <lineage>
        <taxon>Eukaryota</taxon>
        <taxon>Fungi</taxon>
        <taxon>Dikarya</taxon>
        <taxon>Ascomycota</taxon>
        <taxon>Pezizomycotina</taxon>
        <taxon>Leotiomycetes</taxon>
        <taxon>Helotiales</taxon>
        <taxon>Sclerotiniaceae</taxon>
        <taxon>Monilinia</taxon>
    </lineage>
</organism>
<keyword evidence="1" id="KW-1133">Transmembrane helix</keyword>
<proteinExistence type="predicted"/>
<feature type="transmembrane region" description="Helical" evidence="1">
    <location>
        <begin position="12"/>
        <end position="33"/>
    </location>
</feature>
<feature type="transmembrane region" description="Helical" evidence="1">
    <location>
        <begin position="39"/>
        <end position="56"/>
    </location>
</feature>
<dbReference type="AlphaFoldDB" id="A0A5N6K0P7"/>
<reference evidence="2 3" key="1">
    <citation type="submission" date="2019-06" db="EMBL/GenBank/DDBJ databases">
        <title>Genome Sequence of the Brown Rot Fungal Pathogen Monilinia laxa.</title>
        <authorList>
            <person name="De Miccolis Angelini R.M."/>
            <person name="Landi L."/>
            <person name="Abate D."/>
            <person name="Pollastro S."/>
            <person name="Romanazzi G."/>
            <person name="Faretra F."/>
        </authorList>
    </citation>
    <scope>NUCLEOTIDE SEQUENCE [LARGE SCALE GENOMIC DNA]</scope>
    <source>
        <strain evidence="2 3">Mlax316</strain>
    </source>
</reference>
<keyword evidence="1" id="KW-0472">Membrane</keyword>
<dbReference type="EMBL" id="VIGI01000010">
    <property type="protein sequence ID" value="KAB8295320.1"/>
    <property type="molecule type" value="Genomic_DNA"/>
</dbReference>
<evidence type="ECO:0000313" key="3">
    <source>
        <dbReference type="Proteomes" id="UP000326757"/>
    </source>
</evidence>
<sequence length="146" mass="16711">MFFLQKQGFDFSYHIFVLGMTIQSFDLVGMVFFGLQDRASAMVFGLLYSIAFRSLIRSPHLDMMCSRNDNGCDVSIGTHGDLFSVDARYGTYYIARIIVDESACYWNEWGNGYATMSAYDTSIELHFLMSIISLMFWDFSSDPIMP</sequence>
<evidence type="ECO:0000256" key="1">
    <source>
        <dbReference type="SAM" id="Phobius"/>
    </source>
</evidence>
<gene>
    <name evidence="2" type="ORF">EYC80_007223</name>
</gene>
<protein>
    <submittedName>
        <fullName evidence="2">Uncharacterized protein</fullName>
    </submittedName>
</protein>
<evidence type="ECO:0000313" key="2">
    <source>
        <dbReference type="EMBL" id="KAB8295320.1"/>
    </source>
</evidence>
<keyword evidence="1" id="KW-0812">Transmembrane</keyword>
<keyword evidence="3" id="KW-1185">Reference proteome</keyword>
<accession>A0A5N6K0P7</accession>
<name>A0A5N6K0P7_MONLA</name>